<sequence length="273" mass="30950">KAEDIEELKNYVKESNEKVNYKFTGTEILAYASPDGEFDFNEKLAGKRSVTAEKFIDRELKRTKVEAATGEGFITKTSTPEDWDGFKKLMEESQVEDKDLILRVLSMHSDPVVREREIKNIAEAYKEIAKDILPKLRRSQIKVNVDVIGFSDEEIADYFVSNPDTLNLEETLFAATLTEDMDKKLSIYKLATEKAPKCFRAWNNVGCTYMHLGKVSEAKEAFEKAKELKDTDTVKTNLGYVAILEGDLDKAHEYFNSVSEPGKEVNYGLGIIS</sequence>
<dbReference type="PROSITE" id="PS50005">
    <property type="entry name" value="TPR"/>
    <property type="match status" value="1"/>
</dbReference>
<dbReference type="EMBL" id="BARW01019965">
    <property type="protein sequence ID" value="GAJ01126.1"/>
    <property type="molecule type" value="Genomic_DNA"/>
</dbReference>
<dbReference type="InterPro" id="IPR011990">
    <property type="entry name" value="TPR-like_helical_dom_sf"/>
</dbReference>
<evidence type="ECO:0000313" key="1">
    <source>
        <dbReference type="EMBL" id="GAJ01126.1"/>
    </source>
</evidence>
<feature type="non-terminal residue" evidence="1">
    <location>
        <position position="1"/>
    </location>
</feature>
<feature type="non-terminal residue" evidence="1">
    <location>
        <position position="273"/>
    </location>
</feature>
<protein>
    <submittedName>
        <fullName evidence="1">Uncharacterized protein</fullName>
    </submittedName>
</protein>
<gene>
    <name evidence="1" type="ORF">S12H4_33822</name>
</gene>
<dbReference type="AlphaFoldDB" id="X1UML6"/>
<dbReference type="Gene3D" id="1.25.40.10">
    <property type="entry name" value="Tetratricopeptide repeat domain"/>
    <property type="match status" value="1"/>
</dbReference>
<name>X1UML6_9ZZZZ</name>
<dbReference type="Pfam" id="PF00515">
    <property type="entry name" value="TPR_1"/>
    <property type="match status" value="1"/>
</dbReference>
<comment type="caution">
    <text evidence="1">The sequence shown here is derived from an EMBL/GenBank/DDBJ whole genome shotgun (WGS) entry which is preliminary data.</text>
</comment>
<organism evidence="1">
    <name type="scientific">marine sediment metagenome</name>
    <dbReference type="NCBI Taxonomy" id="412755"/>
    <lineage>
        <taxon>unclassified sequences</taxon>
        <taxon>metagenomes</taxon>
        <taxon>ecological metagenomes</taxon>
    </lineage>
</organism>
<accession>X1UML6</accession>
<dbReference type="SMART" id="SM00028">
    <property type="entry name" value="TPR"/>
    <property type="match status" value="1"/>
</dbReference>
<dbReference type="InterPro" id="IPR019734">
    <property type="entry name" value="TPR_rpt"/>
</dbReference>
<proteinExistence type="predicted"/>
<reference evidence="1" key="1">
    <citation type="journal article" date="2014" name="Front. Microbiol.">
        <title>High frequency of phylogenetically diverse reductive dehalogenase-homologous genes in deep subseafloor sedimentary metagenomes.</title>
        <authorList>
            <person name="Kawai M."/>
            <person name="Futagami T."/>
            <person name="Toyoda A."/>
            <person name="Takaki Y."/>
            <person name="Nishi S."/>
            <person name="Hori S."/>
            <person name="Arai W."/>
            <person name="Tsubouchi T."/>
            <person name="Morono Y."/>
            <person name="Uchiyama I."/>
            <person name="Ito T."/>
            <person name="Fujiyama A."/>
            <person name="Inagaki F."/>
            <person name="Takami H."/>
        </authorList>
    </citation>
    <scope>NUCLEOTIDE SEQUENCE</scope>
    <source>
        <strain evidence="1">Expedition CK06-06</strain>
    </source>
</reference>
<dbReference type="SUPFAM" id="SSF48452">
    <property type="entry name" value="TPR-like"/>
    <property type="match status" value="1"/>
</dbReference>